<dbReference type="GO" id="GO:0008839">
    <property type="term" value="F:4-hydroxy-tetrahydrodipicolinate reductase"/>
    <property type="evidence" value="ECO:0007669"/>
    <property type="project" value="UniProtKB-UniRule"/>
</dbReference>
<dbReference type="Gene3D" id="3.30.360.10">
    <property type="entry name" value="Dihydrodipicolinate Reductase, domain 2"/>
    <property type="match status" value="1"/>
</dbReference>
<dbReference type="InterPro" id="IPR000846">
    <property type="entry name" value="DapB_N"/>
</dbReference>
<evidence type="ECO:0000256" key="6">
    <source>
        <dbReference type="ARBA" id="ARBA00023027"/>
    </source>
</evidence>
<evidence type="ECO:0000313" key="15">
    <source>
        <dbReference type="EMBL" id="ADD79875.1"/>
    </source>
</evidence>
<dbReference type="PIRSF" id="PIRSF000161">
    <property type="entry name" value="DHPR"/>
    <property type="match status" value="1"/>
</dbReference>
<dbReference type="NCBIfam" id="TIGR00036">
    <property type="entry name" value="dapB"/>
    <property type="match status" value="1"/>
</dbReference>
<dbReference type="SUPFAM" id="SSF55347">
    <property type="entry name" value="Glyceraldehyde-3-phosphate dehydrogenase-like, C-terminal domain"/>
    <property type="match status" value="1"/>
</dbReference>
<comment type="catalytic activity">
    <reaction evidence="10">
        <text>(S)-2,3,4,5-tetrahydrodipicolinate + NADP(+) + H2O = (2S,4S)-4-hydroxy-2,3,4,5-tetrahydrodipicolinate + NADPH + H(+)</text>
        <dbReference type="Rhea" id="RHEA:35331"/>
        <dbReference type="ChEBI" id="CHEBI:15377"/>
        <dbReference type="ChEBI" id="CHEBI:15378"/>
        <dbReference type="ChEBI" id="CHEBI:16845"/>
        <dbReference type="ChEBI" id="CHEBI:57783"/>
        <dbReference type="ChEBI" id="CHEBI:58349"/>
        <dbReference type="ChEBI" id="CHEBI:67139"/>
        <dbReference type="EC" id="1.17.1.8"/>
    </reaction>
</comment>
<evidence type="ECO:0000256" key="5">
    <source>
        <dbReference type="ARBA" id="ARBA00023002"/>
    </source>
</evidence>
<evidence type="ECO:0000256" key="10">
    <source>
        <dbReference type="ARBA" id="ARBA00049080"/>
    </source>
</evidence>
<dbReference type="Pfam" id="PF01113">
    <property type="entry name" value="DapB_N"/>
    <property type="match status" value="1"/>
</dbReference>
<evidence type="ECO:0000259" key="14">
    <source>
        <dbReference type="Pfam" id="PF05173"/>
    </source>
</evidence>
<dbReference type="InterPro" id="IPR022663">
    <property type="entry name" value="DapB_C"/>
</dbReference>
<proteinExistence type="inferred from homology"/>
<evidence type="ECO:0000256" key="8">
    <source>
        <dbReference type="ARBA" id="ARBA00037922"/>
    </source>
</evidence>
<dbReference type="Gene3D" id="3.40.50.720">
    <property type="entry name" value="NAD(P)-binding Rossmann-like Domain"/>
    <property type="match status" value="1"/>
</dbReference>
<organism evidence="15 16">
    <name type="scientific">Riesia pediculicola (strain USDA)</name>
    <dbReference type="NCBI Taxonomy" id="515618"/>
    <lineage>
        <taxon>Bacteria</taxon>
        <taxon>Pseudomonadati</taxon>
        <taxon>Pseudomonadota</taxon>
        <taxon>Gammaproteobacteria</taxon>
        <taxon>Enterobacterales</taxon>
        <taxon>Enterobacteriaceae</taxon>
        <taxon>Candidatus Riesia</taxon>
    </lineage>
</organism>
<evidence type="ECO:0000256" key="7">
    <source>
        <dbReference type="ARBA" id="ARBA00023154"/>
    </source>
</evidence>
<keyword evidence="5 15" id="KW-0560">Oxidoreductase</keyword>
<dbReference type="GO" id="GO:0009089">
    <property type="term" value="P:lysine biosynthetic process via diaminopimelate"/>
    <property type="evidence" value="ECO:0007669"/>
    <property type="project" value="UniProtKB-UniRule"/>
</dbReference>
<protein>
    <recommendedName>
        <fullName evidence="9 12">4-hydroxy-tetrahydrodipicolinate reductase</fullName>
        <ecNumber evidence="9 12">1.17.1.8</ecNumber>
    </recommendedName>
</protein>
<sequence>MFLKKMKKFTDLQKKIRIAIAGSFGRMGKDLIKTFSKEPRFSIELFLNKDFKIKSQIDLLKNSDQFDLLIDFTSPIGTMQNVVLCKEIKKPIIIGTTGLSQRNIRYIVQFSRYIPILISENFSFGMNLLFKFFQEYSEILNNSYQIKLTETHHKNKRDFPSGTSIKIEKILSRKKESERNFDSFFSSQKKSLHQPLDKNKKILLSSTRSHLTLSEHEVTFSRKYEKIKIRHIVQNRKVFCEGVMRSCFWIIRKKNGLYHSQEVFLGK</sequence>
<comment type="pathway">
    <text evidence="8">Amino-acid biosynthesis; L-lysine biosynthesis via DAP pathway; (S)-tetrahydrodipicolinate from L-aspartate: step 4/4.</text>
</comment>
<name>D4G8Y0_RIEPU</name>
<comment type="similarity">
    <text evidence="1">Belongs to the DapB family.</text>
</comment>
<keyword evidence="7" id="KW-0457">Lysine biosynthesis</keyword>
<dbReference type="EMBL" id="CP001085">
    <property type="protein sequence ID" value="ADD79875.1"/>
    <property type="molecule type" value="Genomic_DNA"/>
</dbReference>
<dbReference type="KEGG" id="rip:RIEPE_0556"/>
<keyword evidence="16" id="KW-1185">Reference proteome</keyword>
<keyword evidence="2" id="KW-0028">Amino-acid biosynthesis</keyword>
<dbReference type="AlphaFoldDB" id="D4G8Y0"/>
<feature type="domain" description="Dihydrodipicolinate reductase C-terminal" evidence="14">
    <location>
        <begin position="125"/>
        <end position="263"/>
    </location>
</feature>
<dbReference type="InterPro" id="IPR036291">
    <property type="entry name" value="NAD(P)-bd_dom_sf"/>
</dbReference>
<reference evidence="15" key="1">
    <citation type="submission" date="2008-05" db="EMBL/GenBank/DDBJ databases">
        <title>Genome sequence of Riesia pediculicola USDA.</title>
        <authorList>
            <person name="Kirkness E.F."/>
        </authorList>
    </citation>
    <scope>NUCLEOTIDE SEQUENCE [LARGE SCALE GENOMIC DNA]</scope>
    <source>
        <strain evidence="15">USDA</strain>
    </source>
</reference>
<comment type="catalytic activity">
    <reaction evidence="11">
        <text>(S)-2,3,4,5-tetrahydrodipicolinate + NAD(+) + H2O = (2S,4S)-4-hydroxy-2,3,4,5-tetrahydrodipicolinate + NADH + H(+)</text>
        <dbReference type="Rhea" id="RHEA:35323"/>
        <dbReference type="ChEBI" id="CHEBI:15377"/>
        <dbReference type="ChEBI" id="CHEBI:15378"/>
        <dbReference type="ChEBI" id="CHEBI:16845"/>
        <dbReference type="ChEBI" id="CHEBI:57540"/>
        <dbReference type="ChEBI" id="CHEBI:57945"/>
        <dbReference type="ChEBI" id="CHEBI:67139"/>
        <dbReference type="EC" id="1.17.1.8"/>
    </reaction>
</comment>
<evidence type="ECO:0000256" key="4">
    <source>
        <dbReference type="ARBA" id="ARBA00022915"/>
    </source>
</evidence>
<dbReference type="PANTHER" id="PTHR20836">
    <property type="entry name" value="DIHYDRODIPICOLINATE REDUCTASE"/>
    <property type="match status" value="1"/>
</dbReference>
<feature type="domain" description="Dihydrodipicolinate reductase N-terminal" evidence="13">
    <location>
        <begin position="16"/>
        <end position="122"/>
    </location>
</feature>
<dbReference type="Proteomes" id="UP000001700">
    <property type="component" value="Chromosome"/>
</dbReference>
<evidence type="ECO:0000256" key="1">
    <source>
        <dbReference type="ARBA" id="ARBA00006642"/>
    </source>
</evidence>
<dbReference type="STRING" id="515618.RIEPE_0556"/>
<dbReference type="eggNOG" id="COG0289">
    <property type="taxonomic scope" value="Bacteria"/>
</dbReference>
<dbReference type="GO" id="GO:0005829">
    <property type="term" value="C:cytosol"/>
    <property type="evidence" value="ECO:0007669"/>
    <property type="project" value="TreeGrafter"/>
</dbReference>
<accession>D4G8Y0</accession>
<evidence type="ECO:0000256" key="3">
    <source>
        <dbReference type="ARBA" id="ARBA00022857"/>
    </source>
</evidence>
<keyword evidence="4" id="KW-0220">Diaminopimelate biosynthesis</keyword>
<keyword evidence="3" id="KW-0521">NADP</keyword>
<keyword evidence="6" id="KW-0520">NAD</keyword>
<dbReference type="PANTHER" id="PTHR20836:SF0">
    <property type="entry name" value="4-HYDROXY-TETRAHYDRODIPICOLINATE REDUCTASE 1, CHLOROPLASTIC-RELATED"/>
    <property type="match status" value="1"/>
</dbReference>
<dbReference type="InterPro" id="IPR023940">
    <property type="entry name" value="DHDPR_bac"/>
</dbReference>
<evidence type="ECO:0000256" key="9">
    <source>
        <dbReference type="ARBA" id="ARBA00038983"/>
    </source>
</evidence>
<dbReference type="HOGENOM" id="CLU_047479_2_2_6"/>
<dbReference type="GO" id="GO:0019877">
    <property type="term" value="P:diaminopimelate biosynthetic process"/>
    <property type="evidence" value="ECO:0007669"/>
    <property type="project" value="UniProtKB-KW"/>
</dbReference>
<dbReference type="Pfam" id="PF05173">
    <property type="entry name" value="DapB_C"/>
    <property type="match status" value="1"/>
</dbReference>
<dbReference type="SUPFAM" id="SSF51735">
    <property type="entry name" value="NAD(P)-binding Rossmann-fold domains"/>
    <property type="match status" value="1"/>
</dbReference>
<evidence type="ECO:0000256" key="11">
    <source>
        <dbReference type="ARBA" id="ARBA00049396"/>
    </source>
</evidence>
<evidence type="ECO:0000313" key="16">
    <source>
        <dbReference type="Proteomes" id="UP000001700"/>
    </source>
</evidence>
<dbReference type="EC" id="1.17.1.8" evidence="9 12"/>
<dbReference type="CDD" id="cd02274">
    <property type="entry name" value="DHDPR_N"/>
    <property type="match status" value="1"/>
</dbReference>
<gene>
    <name evidence="15" type="primary">dapB</name>
    <name evidence="15" type="ordered locus">RIEPE_0556</name>
</gene>
<evidence type="ECO:0000259" key="13">
    <source>
        <dbReference type="Pfam" id="PF01113"/>
    </source>
</evidence>
<evidence type="ECO:0000256" key="12">
    <source>
        <dbReference type="NCBIfam" id="TIGR00036"/>
    </source>
</evidence>
<evidence type="ECO:0000256" key="2">
    <source>
        <dbReference type="ARBA" id="ARBA00022605"/>
    </source>
</evidence>